<comment type="similarity">
    <text evidence="5">Belongs to the uridine kinase family.</text>
</comment>
<organism evidence="7 8">
    <name type="scientific">Succinivibrio dextrinosolvens DSM 3072</name>
    <dbReference type="NCBI Taxonomy" id="1123324"/>
    <lineage>
        <taxon>Bacteria</taxon>
        <taxon>Pseudomonadati</taxon>
        <taxon>Pseudomonadota</taxon>
        <taxon>Gammaproteobacteria</taxon>
        <taxon>Aeromonadales</taxon>
        <taxon>Succinivibrionaceae</taxon>
        <taxon>Succinivibrio</taxon>
    </lineage>
</organism>
<dbReference type="NCBIfam" id="TIGR00235">
    <property type="entry name" value="udk"/>
    <property type="match status" value="1"/>
</dbReference>
<feature type="domain" description="Phosphoribulokinase/uridine kinase" evidence="6">
    <location>
        <begin position="5"/>
        <end position="183"/>
    </location>
</feature>
<comment type="pathway">
    <text evidence="5">Pyrimidine metabolism; CTP biosynthesis via salvage pathway; CTP from cytidine: step 1/3.</text>
</comment>
<dbReference type="GO" id="GO:0044206">
    <property type="term" value="P:UMP salvage"/>
    <property type="evidence" value="ECO:0007669"/>
    <property type="project" value="UniProtKB-UniPathway"/>
</dbReference>
<dbReference type="GO" id="GO:0005524">
    <property type="term" value="F:ATP binding"/>
    <property type="evidence" value="ECO:0007669"/>
    <property type="project" value="UniProtKB-KW"/>
</dbReference>
<dbReference type="PRINTS" id="PR00988">
    <property type="entry name" value="URIDINKINASE"/>
</dbReference>
<dbReference type="AlphaFoldDB" id="A0A1T4VB12"/>
<dbReference type="STRING" id="83771.SAMN02910357_01290"/>
<evidence type="ECO:0000256" key="5">
    <source>
        <dbReference type="RuleBase" id="RU003825"/>
    </source>
</evidence>
<dbReference type="EMBL" id="FUXX01000015">
    <property type="protein sequence ID" value="SKA61701.1"/>
    <property type="molecule type" value="Genomic_DNA"/>
</dbReference>
<dbReference type="Pfam" id="PF00485">
    <property type="entry name" value="PRK"/>
    <property type="match status" value="1"/>
</dbReference>
<comment type="pathway">
    <text evidence="1 5">Pyrimidine metabolism; UMP biosynthesis via salvage pathway; UMP from uridine: step 1/1.</text>
</comment>
<dbReference type="InterPro" id="IPR000764">
    <property type="entry name" value="Uridine_kinase-like"/>
</dbReference>
<dbReference type="GO" id="GO:0004849">
    <property type="term" value="F:uridine kinase activity"/>
    <property type="evidence" value="ECO:0007669"/>
    <property type="project" value="UniProtKB-EC"/>
</dbReference>
<evidence type="ECO:0000256" key="3">
    <source>
        <dbReference type="ARBA" id="ARBA00022741"/>
    </source>
</evidence>
<gene>
    <name evidence="7" type="ORF">SAMN02745213_01136</name>
</gene>
<dbReference type="GO" id="GO:0043771">
    <property type="term" value="F:cytidine kinase activity"/>
    <property type="evidence" value="ECO:0007669"/>
    <property type="project" value="RHEA"/>
</dbReference>
<name>A0A1T4VB12_9GAMM</name>
<keyword evidence="4 5" id="KW-0418">Kinase</keyword>
<keyword evidence="8" id="KW-1185">Reference proteome</keyword>
<evidence type="ECO:0000256" key="1">
    <source>
        <dbReference type="ARBA" id="ARBA00004690"/>
    </source>
</evidence>
<dbReference type="PANTHER" id="PTHR10285">
    <property type="entry name" value="URIDINE KINASE"/>
    <property type="match status" value="1"/>
</dbReference>
<comment type="catalytic activity">
    <reaction evidence="5">
        <text>cytidine + ATP = CMP + ADP + H(+)</text>
        <dbReference type="Rhea" id="RHEA:24674"/>
        <dbReference type="ChEBI" id="CHEBI:15378"/>
        <dbReference type="ChEBI" id="CHEBI:17562"/>
        <dbReference type="ChEBI" id="CHEBI:30616"/>
        <dbReference type="ChEBI" id="CHEBI:60377"/>
        <dbReference type="ChEBI" id="CHEBI:456216"/>
        <dbReference type="EC" id="2.7.1.48"/>
    </reaction>
</comment>
<dbReference type="Proteomes" id="UP000242432">
    <property type="component" value="Unassembled WGS sequence"/>
</dbReference>
<dbReference type="EC" id="2.7.1.48" evidence="5"/>
<dbReference type="NCBIfam" id="NF004018">
    <property type="entry name" value="PRK05480.1"/>
    <property type="match status" value="1"/>
</dbReference>
<dbReference type="GO" id="GO:0005737">
    <property type="term" value="C:cytoplasm"/>
    <property type="evidence" value="ECO:0007669"/>
    <property type="project" value="UniProtKB-SubCell"/>
</dbReference>
<dbReference type="GO" id="GO:0044211">
    <property type="term" value="P:CTP salvage"/>
    <property type="evidence" value="ECO:0007669"/>
    <property type="project" value="UniProtKB-UniPathway"/>
</dbReference>
<dbReference type="InterPro" id="IPR006083">
    <property type="entry name" value="PRK/URK"/>
</dbReference>
<dbReference type="Gene3D" id="3.40.50.300">
    <property type="entry name" value="P-loop containing nucleotide triphosphate hydrolases"/>
    <property type="match status" value="1"/>
</dbReference>
<evidence type="ECO:0000256" key="4">
    <source>
        <dbReference type="ARBA" id="ARBA00022777"/>
    </source>
</evidence>
<evidence type="ECO:0000313" key="7">
    <source>
        <dbReference type="EMBL" id="SKA61701.1"/>
    </source>
</evidence>
<keyword evidence="3 5" id="KW-0547">Nucleotide-binding</keyword>
<dbReference type="CDD" id="cd02023">
    <property type="entry name" value="UMPK"/>
    <property type="match status" value="1"/>
</dbReference>
<comment type="subcellular location">
    <subcellularLocation>
        <location evidence="5">Cytoplasm</location>
    </subcellularLocation>
</comment>
<evidence type="ECO:0000259" key="6">
    <source>
        <dbReference type="Pfam" id="PF00485"/>
    </source>
</evidence>
<dbReference type="RefSeq" id="WP_078928632.1">
    <property type="nucleotide sequence ID" value="NZ_FUXX01000015.1"/>
</dbReference>
<sequence>MKTVFIGIAGGTGSGKSTFTKRLKEYFGDNLTVIYHDNYYRRRDDIDFEHRKLINYDHPDSLETSLLIEHIKQLKNGHEVEGPLYDFTQHNRSDKTVLIKPCKVIIVEGILVLHETQLSELFDYKIYLDADADERILRRAARDIKMRGRELPDIIAQYLSTVKPMHNLFVEPTKSVADIIINSALNEAAFDIVKTKIESIIVSNQD</sequence>
<dbReference type="UniPathway" id="UPA00574">
    <property type="reaction ID" value="UER00637"/>
</dbReference>
<comment type="catalytic activity">
    <reaction evidence="5">
        <text>uridine + ATP = UMP + ADP + H(+)</text>
        <dbReference type="Rhea" id="RHEA:16825"/>
        <dbReference type="ChEBI" id="CHEBI:15378"/>
        <dbReference type="ChEBI" id="CHEBI:16704"/>
        <dbReference type="ChEBI" id="CHEBI:30616"/>
        <dbReference type="ChEBI" id="CHEBI:57865"/>
        <dbReference type="ChEBI" id="CHEBI:456216"/>
        <dbReference type="EC" id="2.7.1.48"/>
    </reaction>
</comment>
<proteinExistence type="inferred from homology"/>
<reference evidence="8" key="1">
    <citation type="submission" date="2017-02" db="EMBL/GenBank/DDBJ databases">
        <authorList>
            <person name="Varghese N."/>
            <person name="Submissions S."/>
        </authorList>
    </citation>
    <scope>NUCLEOTIDE SEQUENCE [LARGE SCALE GENOMIC DNA]</scope>
    <source>
        <strain evidence="8">DSM 3072</strain>
    </source>
</reference>
<keyword evidence="5" id="KW-0963">Cytoplasm</keyword>
<dbReference type="SUPFAM" id="SSF52540">
    <property type="entry name" value="P-loop containing nucleoside triphosphate hydrolases"/>
    <property type="match status" value="1"/>
</dbReference>
<accession>A0A1T4VB12</accession>
<keyword evidence="2 5" id="KW-0808">Transferase</keyword>
<evidence type="ECO:0000256" key="2">
    <source>
        <dbReference type="ARBA" id="ARBA00022679"/>
    </source>
</evidence>
<dbReference type="InterPro" id="IPR027417">
    <property type="entry name" value="P-loop_NTPase"/>
</dbReference>
<protein>
    <recommendedName>
        <fullName evidence="5">Uridine kinase</fullName>
        <ecNumber evidence="5">2.7.1.48</ecNumber>
    </recommendedName>
</protein>
<keyword evidence="5" id="KW-0067">ATP-binding</keyword>
<dbReference type="UniPathway" id="UPA00579">
    <property type="reaction ID" value="UER00640"/>
</dbReference>
<evidence type="ECO:0000313" key="8">
    <source>
        <dbReference type="Proteomes" id="UP000242432"/>
    </source>
</evidence>